<protein>
    <submittedName>
        <fullName evidence="2">Uncharacterized protein</fullName>
    </submittedName>
</protein>
<gene>
    <name evidence="2" type="ORF">C5167_019385</name>
</gene>
<dbReference type="InterPro" id="IPR040344">
    <property type="entry name" value="At3g17950-like"/>
</dbReference>
<feature type="compositionally biased region" description="Low complexity" evidence="1">
    <location>
        <begin position="14"/>
        <end position="24"/>
    </location>
</feature>
<dbReference type="EMBL" id="CM010716">
    <property type="protein sequence ID" value="RZC50967.1"/>
    <property type="molecule type" value="Genomic_DNA"/>
</dbReference>
<dbReference type="Gramene" id="RZC50967">
    <property type="protein sequence ID" value="RZC50967"/>
    <property type="gene ID" value="C5167_019385"/>
</dbReference>
<proteinExistence type="predicted"/>
<dbReference type="OrthoDB" id="1894399at2759"/>
<evidence type="ECO:0000313" key="2">
    <source>
        <dbReference type="EMBL" id="RZC50967.1"/>
    </source>
</evidence>
<dbReference type="OMA" id="NAFYNTA"/>
<evidence type="ECO:0000256" key="1">
    <source>
        <dbReference type="SAM" id="MobiDB-lite"/>
    </source>
</evidence>
<name>A0A4Y7IQL1_PAPSO</name>
<evidence type="ECO:0000313" key="3">
    <source>
        <dbReference type="Proteomes" id="UP000316621"/>
    </source>
</evidence>
<organism evidence="2 3">
    <name type="scientific">Papaver somniferum</name>
    <name type="common">Opium poppy</name>
    <dbReference type="NCBI Taxonomy" id="3469"/>
    <lineage>
        <taxon>Eukaryota</taxon>
        <taxon>Viridiplantae</taxon>
        <taxon>Streptophyta</taxon>
        <taxon>Embryophyta</taxon>
        <taxon>Tracheophyta</taxon>
        <taxon>Spermatophyta</taxon>
        <taxon>Magnoliopsida</taxon>
        <taxon>Ranunculales</taxon>
        <taxon>Papaveraceae</taxon>
        <taxon>Papaveroideae</taxon>
        <taxon>Papaver</taxon>
    </lineage>
</organism>
<dbReference type="PANTHER" id="PTHR33544">
    <property type="entry name" value="DUF4005 DOMAIN-CONTAINING PROTEIN-RELATED"/>
    <property type="match status" value="1"/>
</dbReference>
<sequence>MLDPEIDLFPPTSPTISSVSSSDFDTESTGSFFHDRSTSLGTLMGVNIPSISARVSTPDSEDNNIRTTAINGGGRGKRKKLKNKKGLRRVVIVDSSENKGNRRWWQLCRDEETRPSSLADFLEVERRFGNGDEDEEFYGVTELEGIVHQHLHNNNQNQSAGNGRLLFADGRVLPPSTSAAASSQDVTVEGPPIVETLCRFPVLFSGICSGGGGGNASGNSGVGV</sequence>
<dbReference type="PANTHER" id="PTHR33544:SF15">
    <property type="entry name" value="OS06G0256800 PROTEIN"/>
    <property type="match status" value="1"/>
</dbReference>
<dbReference type="AlphaFoldDB" id="A0A4Y7IQL1"/>
<keyword evidence="3" id="KW-1185">Reference proteome</keyword>
<accession>A0A4Y7IQL1</accession>
<reference evidence="2 3" key="1">
    <citation type="journal article" date="2018" name="Science">
        <title>The opium poppy genome and morphinan production.</title>
        <authorList>
            <person name="Guo L."/>
            <person name="Winzer T."/>
            <person name="Yang X."/>
            <person name="Li Y."/>
            <person name="Ning Z."/>
            <person name="He Z."/>
            <person name="Teodor R."/>
            <person name="Lu Y."/>
            <person name="Bowser T.A."/>
            <person name="Graham I.A."/>
            <person name="Ye K."/>
        </authorList>
    </citation>
    <scope>NUCLEOTIDE SEQUENCE [LARGE SCALE GENOMIC DNA]</scope>
    <source>
        <strain evidence="3">cv. HN1</strain>
        <tissue evidence="2">Leaves</tissue>
    </source>
</reference>
<dbReference type="Proteomes" id="UP000316621">
    <property type="component" value="Chromosome 2"/>
</dbReference>
<feature type="region of interest" description="Disordered" evidence="1">
    <location>
        <begin position="1"/>
        <end position="24"/>
    </location>
</feature>